<feature type="signal peptide" evidence="4">
    <location>
        <begin position="1"/>
        <end position="19"/>
    </location>
</feature>
<dbReference type="InterPro" id="IPR015168">
    <property type="entry name" value="SsuA/THI5"/>
</dbReference>
<evidence type="ECO:0000256" key="3">
    <source>
        <dbReference type="ARBA" id="ARBA00022729"/>
    </source>
</evidence>
<comment type="similarity">
    <text evidence="2">Belongs to the bacterial solute-binding protein SsuA/TauA family.</text>
</comment>
<dbReference type="Gene3D" id="3.40.190.10">
    <property type="entry name" value="Periplasmic binding protein-like II"/>
    <property type="match status" value="2"/>
</dbReference>
<accession>A0ABW6SRN1</accession>
<proteinExistence type="inferred from homology"/>
<evidence type="ECO:0000313" key="7">
    <source>
        <dbReference type="Proteomes" id="UP001602013"/>
    </source>
</evidence>
<comment type="subcellular location">
    <subcellularLocation>
        <location evidence="1">Periplasm</location>
    </subcellularLocation>
</comment>
<dbReference type="Proteomes" id="UP001602013">
    <property type="component" value="Unassembled WGS sequence"/>
</dbReference>
<dbReference type="PANTHER" id="PTHR30024:SF47">
    <property type="entry name" value="TAURINE-BINDING PERIPLASMIC PROTEIN"/>
    <property type="match status" value="1"/>
</dbReference>
<protein>
    <submittedName>
        <fullName evidence="6">ABC transporter substrate-binding protein</fullName>
    </submittedName>
</protein>
<gene>
    <name evidence="6" type="ORF">ACFYXI_14460</name>
</gene>
<dbReference type="SMART" id="SM00062">
    <property type="entry name" value="PBPb"/>
    <property type="match status" value="1"/>
</dbReference>
<dbReference type="PANTHER" id="PTHR30024">
    <property type="entry name" value="ALIPHATIC SULFONATES-BINDING PROTEIN-RELATED"/>
    <property type="match status" value="1"/>
</dbReference>
<dbReference type="RefSeq" id="WP_387411484.1">
    <property type="nucleotide sequence ID" value="NZ_JBIASD010000008.1"/>
</dbReference>
<comment type="caution">
    <text evidence="6">The sequence shown here is derived from an EMBL/GenBank/DDBJ whole genome shotgun (WGS) entry which is preliminary data.</text>
</comment>
<dbReference type="SUPFAM" id="SSF53850">
    <property type="entry name" value="Periplasmic binding protein-like II"/>
    <property type="match status" value="1"/>
</dbReference>
<reference evidence="6 7" key="1">
    <citation type="submission" date="2024-10" db="EMBL/GenBank/DDBJ databases">
        <title>The Natural Products Discovery Center: Release of the First 8490 Sequenced Strains for Exploring Actinobacteria Biosynthetic Diversity.</title>
        <authorList>
            <person name="Kalkreuter E."/>
            <person name="Kautsar S.A."/>
            <person name="Yang D."/>
            <person name="Bader C.D."/>
            <person name="Teijaro C.N."/>
            <person name="Fluegel L."/>
            <person name="Davis C.M."/>
            <person name="Simpson J.R."/>
            <person name="Lauterbach L."/>
            <person name="Steele A.D."/>
            <person name="Gui C."/>
            <person name="Meng S."/>
            <person name="Li G."/>
            <person name="Viehrig K."/>
            <person name="Ye F."/>
            <person name="Su P."/>
            <person name="Kiefer A.F."/>
            <person name="Nichols A."/>
            <person name="Cepeda A.J."/>
            <person name="Yan W."/>
            <person name="Fan B."/>
            <person name="Jiang Y."/>
            <person name="Adhikari A."/>
            <person name="Zheng C.-J."/>
            <person name="Schuster L."/>
            <person name="Cowan T.M."/>
            <person name="Smanski M.J."/>
            <person name="Chevrette M.G."/>
            <person name="De Carvalho L.P.S."/>
            <person name="Shen B."/>
        </authorList>
    </citation>
    <scope>NUCLEOTIDE SEQUENCE [LARGE SCALE GENOMIC DNA]</scope>
    <source>
        <strain evidence="6 7">NPDC002173</strain>
    </source>
</reference>
<sequence length="330" mass="34436">MRLMGRTFAVGVAAMLALAACGGSDKTSSPSSDGAAAGGGLEKTTLVVGTIPVPDIAPLQVAIKRGFFKEEGLDIKPEVVAGGAVGIQKLLGGSIDLTLGAYIGTFLAQESGAGKFKYVADSYGAAPGAFVIMVKKDSPIKTAADLKGKKIAVNTFRNVSQFTAEVQMKVAGVTATQDQFVEKNYPDMPAALENGQVDAAAMVEPFITVESKAGGRIISDEMAGPTQDLPVAGWLTTESVANKYPKTMAAFQRALGKAQELVANDRKIVEEVLPDYTKIDAATAAVIALGSYPTSLSETRLERVAALMKEYGYLKSDFDVKSIMVAPPAS</sequence>
<dbReference type="Pfam" id="PF09084">
    <property type="entry name" value="NMT1"/>
    <property type="match status" value="1"/>
</dbReference>
<evidence type="ECO:0000256" key="4">
    <source>
        <dbReference type="SAM" id="SignalP"/>
    </source>
</evidence>
<dbReference type="PROSITE" id="PS51257">
    <property type="entry name" value="PROKAR_LIPOPROTEIN"/>
    <property type="match status" value="1"/>
</dbReference>
<dbReference type="EMBL" id="JBIASD010000008">
    <property type="protein sequence ID" value="MFF3666797.1"/>
    <property type="molecule type" value="Genomic_DNA"/>
</dbReference>
<feature type="chain" id="PRO_5046598496" evidence="4">
    <location>
        <begin position="20"/>
        <end position="330"/>
    </location>
</feature>
<name>A0ABW6SRN1_9ACTN</name>
<evidence type="ECO:0000256" key="1">
    <source>
        <dbReference type="ARBA" id="ARBA00004418"/>
    </source>
</evidence>
<keyword evidence="7" id="KW-1185">Reference proteome</keyword>
<evidence type="ECO:0000256" key="2">
    <source>
        <dbReference type="ARBA" id="ARBA00010742"/>
    </source>
</evidence>
<evidence type="ECO:0000259" key="5">
    <source>
        <dbReference type="SMART" id="SM00062"/>
    </source>
</evidence>
<keyword evidence="3 4" id="KW-0732">Signal</keyword>
<organism evidence="6 7">
    <name type="scientific">Microtetraspora malaysiensis</name>
    <dbReference type="NCBI Taxonomy" id="161358"/>
    <lineage>
        <taxon>Bacteria</taxon>
        <taxon>Bacillati</taxon>
        <taxon>Actinomycetota</taxon>
        <taxon>Actinomycetes</taxon>
        <taxon>Streptosporangiales</taxon>
        <taxon>Streptosporangiaceae</taxon>
        <taxon>Microtetraspora</taxon>
    </lineage>
</organism>
<feature type="domain" description="Solute-binding protein family 3/N-terminal" evidence="5">
    <location>
        <begin position="45"/>
        <end position="272"/>
    </location>
</feature>
<dbReference type="InterPro" id="IPR001638">
    <property type="entry name" value="Solute-binding_3/MltF_N"/>
</dbReference>
<evidence type="ECO:0000313" key="6">
    <source>
        <dbReference type="EMBL" id="MFF3666797.1"/>
    </source>
</evidence>